<dbReference type="Proteomes" id="UP000827092">
    <property type="component" value="Unassembled WGS sequence"/>
</dbReference>
<sequence>MFLLWETSRFGTVSPSLRPLTHVQLLFTWKPFPKASVLKVSFEYLLLPPKICTGGGSRRAHARHLQARHRDPPTHCGVNLHEGALP</sequence>
<dbReference type="EMBL" id="JAFNEN010005503">
    <property type="protein sequence ID" value="KAG8170415.1"/>
    <property type="molecule type" value="Genomic_DNA"/>
</dbReference>
<evidence type="ECO:0000256" key="1">
    <source>
        <dbReference type="SAM" id="MobiDB-lite"/>
    </source>
</evidence>
<accession>A0AAV6TF76</accession>
<proteinExistence type="predicted"/>
<keyword evidence="3" id="KW-1185">Reference proteome</keyword>
<reference evidence="2 3" key="1">
    <citation type="journal article" date="2022" name="Nat. Ecol. Evol.">
        <title>A masculinizing supergene underlies an exaggerated male reproductive morph in a spider.</title>
        <authorList>
            <person name="Hendrickx F."/>
            <person name="De Corte Z."/>
            <person name="Sonet G."/>
            <person name="Van Belleghem S.M."/>
            <person name="Kostlbacher S."/>
            <person name="Vangestel C."/>
        </authorList>
    </citation>
    <scope>NUCLEOTIDE SEQUENCE [LARGE SCALE GENOMIC DNA]</scope>
    <source>
        <strain evidence="2">W744_W776</strain>
    </source>
</reference>
<gene>
    <name evidence="2" type="ORF">JTE90_007354</name>
</gene>
<evidence type="ECO:0000313" key="2">
    <source>
        <dbReference type="EMBL" id="KAG8170415.1"/>
    </source>
</evidence>
<organism evidence="2 3">
    <name type="scientific">Oedothorax gibbosus</name>
    <dbReference type="NCBI Taxonomy" id="931172"/>
    <lineage>
        <taxon>Eukaryota</taxon>
        <taxon>Metazoa</taxon>
        <taxon>Ecdysozoa</taxon>
        <taxon>Arthropoda</taxon>
        <taxon>Chelicerata</taxon>
        <taxon>Arachnida</taxon>
        <taxon>Araneae</taxon>
        <taxon>Araneomorphae</taxon>
        <taxon>Entelegynae</taxon>
        <taxon>Araneoidea</taxon>
        <taxon>Linyphiidae</taxon>
        <taxon>Erigoninae</taxon>
        <taxon>Oedothorax</taxon>
    </lineage>
</organism>
<comment type="caution">
    <text evidence="2">The sequence shown here is derived from an EMBL/GenBank/DDBJ whole genome shotgun (WGS) entry which is preliminary data.</text>
</comment>
<name>A0AAV6TF76_9ARAC</name>
<feature type="region of interest" description="Disordered" evidence="1">
    <location>
        <begin position="62"/>
        <end position="86"/>
    </location>
</feature>
<dbReference type="AlphaFoldDB" id="A0AAV6TF76"/>
<protein>
    <submittedName>
        <fullName evidence="2">Uncharacterized protein</fullName>
    </submittedName>
</protein>
<evidence type="ECO:0000313" key="3">
    <source>
        <dbReference type="Proteomes" id="UP000827092"/>
    </source>
</evidence>